<protein>
    <submittedName>
        <fullName evidence="1">Uncharacterized protein</fullName>
    </submittedName>
</protein>
<dbReference type="EMBL" id="KQ417701">
    <property type="protein sequence ID" value="KOF90705.1"/>
    <property type="molecule type" value="Genomic_DNA"/>
</dbReference>
<dbReference type="AlphaFoldDB" id="A0A0L8HPP5"/>
<evidence type="ECO:0000313" key="1">
    <source>
        <dbReference type="EMBL" id="KOF90705.1"/>
    </source>
</evidence>
<gene>
    <name evidence="1" type="ORF">OCBIM_22010671mg</name>
</gene>
<reference evidence="1" key="1">
    <citation type="submission" date="2015-07" db="EMBL/GenBank/DDBJ databases">
        <title>MeaNS - Measles Nucleotide Surveillance Program.</title>
        <authorList>
            <person name="Tran T."/>
            <person name="Druce J."/>
        </authorList>
    </citation>
    <scope>NUCLEOTIDE SEQUENCE</scope>
    <source>
        <strain evidence="1">UCB-OBI-ISO-001</strain>
        <tissue evidence="1">Gonad</tissue>
    </source>
</reference>
<organism evidence="1">
    <name type="scientific">Octopus bimaculoides</name>
    <name type="common">California two-spotted octopus</name>
    <dbReference type="NCBI Taxonomy" id="37653"/>
    <lineage>
        <taxon>Eukaryota</taxon>
        <taxon>Metazoa</taxon>
        <taxon>Spiralia</taxon>
        <taxon>Lophotrochozoa</taxon>
        <taxon>Mollusca</taxon>
        <taxon>Cephalopoda</taxon>
        <taxon>Coleoidea</taxon>
        <taxon>Octopodiformes</taxon>
        <taxon>Octopoda</taxon>
        <taxon>Incirrata</taxon>
        <taxon>Octopodidae</taxon>
        <taxon>Octopus</taxon>
    </lineage>
</organism>
<proteinExistence type="predicted"/>
<accession>A0A0L8HPP5</accession>
<sequence length="57" mass="6766">MLYHFIHLQMNDENGRTSNKIYCGFELFILFQVQIILKLLRISSFHIQQNKLLGANI</sequence>
<name>A0A0L8HPP5_OCTBM</name>